<dbReference type="PANTHER" id="PTHR46112">
    <property type="entry name" value="AMINOPEPTIDASE"/>
    <property type="match status" value="1"/>
</dbReference>
<evidence type="ECO:0000259" key="1">
    <source>
        <dbReference type="Pfam" id="PF00557"/>
    </source>
</evidence>
<keyword evidence="3" id="KW-0645">Protease</keyword>
<dbReference type="EC" id="3.4.13.9" evidence="3"/>
<reference evidence="3" key="1">
    <citation type="submission" date="2020-02" db="EMBL/GenBank/DDBJ databases">
        <authorList>
            <person name="Meier V. D."/>
        </authorList>
    </citation>
    <scope>NUCLEOTIDE SEQUENCE</scope>
    <source>
        <strain evidence="3">AVDCRST_MAG93</strain>
    </source>
</reference>
<proteinExistence type="predicted"/>
<keyword evidence="3" id="KW-0378">Hydrolase</keyword>
<dbReference type="Pfam" id="PF01321">
    <property type="entry name" value="Creatinase_N"/>
    <property type="match status" value="1"/>
</dbReference>
<dbReference type="GO" id="GO:0102009">
    <property type="term" value="F:proline dipeptidase activity"/>
    <property type="evidence" value="ECO:0007669"/>
    <property type="project" value="UniProtKB-EC"/>
</dbReference>
<dbReference type="CDD" id="cd01066">
    <property type="entry name" value="APP_MetAP"/>
    <property type="match status" value="1"/>
</dbReference>
<name>A0A6J4JSH0_9CHLR</name>
<organism evidence="3">
    <name type="scientific">uncultured Chloroflexia bacterium</name>
    <dbReference type="NCBI Taxonomy" id="1672391"/>
    <lineage>
        <taxon>Bacteria</taxon>
        <taxon>Bacillati</taxon>
        <taxon>Chloroflexota</taxon>
        <taxon>Chloroflexia</taxon>
        <taxon>environmental samples</taxon>
    </lineage>
</organism>
<protein>
    <submittedName>
        <fullName evidence="3">Xaa-Pro dipeptidase</fullName>
        <ecNumber evidence="3">3.4.13.9</ecNumber>
    </submittedName>
</protein>
<dbReference type="InterPro" id="IPR000587">
    <property type="entry name" value="Creatinase_N"/>
</dbReference>
<dbReference type="InterPro" id="IPR036005">
    <property type="entry name" value="Creatinase/aminopeptidase-like"/>
</dbReference>
<dbReference type="AlphaFoldDB" id="A0A6J4JSH0"/>
<gene>
    <name evidence="3" type="ORF">AVDCRST_MAG93-3570</name>
</gene>
<dbReference type="EMBL" id="CADCTR010001215">
    <property type="protein sequence ID" value="CAA9286418.1"/>
    <property type="molecule type" value="Genomic_DNA"/>
</dbReference>
<dbReference type="InterPro" id="IPR050659">
    <property type="entry name" value="Peptidase_M24B"/>
</dbReference>
<feature type="domain" description="Peptidase M24" evidence="1">
    <location>
        <begin position="161"/>
        <end position="367"/>
    </location>
</feature>
<dbReference type="PANTHER" id="PTHR46112:SF2">
    <property type="entry name" value="XAA-PRO AMINOPEPTIDASE P-RELATED"/>
    <property type="match status" value="1"/>
</dbReference>
<dbReference type="SUPFAM" id="SSF53092">
    <property type="entry name" value="Creatinase/prolidase N-terminal domain"/>
    <property type="match status" value="1"/>
</dbReference>
<evidence type="ECO:0000259" key="2">
    <source>
        <dbReference type="Pfam" id="PF01321"/>
    </source>
</evidence>
<accession>A0A6J4JSH0</accession>
<sequence>MTVHFTNEELAGRRKAAAGELAARGLDGLLMFRQESMYYLTGYDTFGYVFFQCLYMDADGETLTLLTRTPDLRQAEHTSVIEDIRLWYDAEGVNPADDLRKILEEHGAKGKRLGIETDAYGLTGYNFKRVEAALSGFCELVEASDLVTRLRMVKSPAEIEYVREAARLADLGLARAVEAAAPGAFEGDVLAALQGAIFEGGGDFPANEVIIGSGPRALLFRYAAGMRRMDQIDQLSLEWAGSYRHYHAAMMRTLAVGEATDYQRNLHSAVREAIEAMTDALSPGRPVGEVDDAHRRVLDAAGLKEHRFAACGYSLGTTFSPNWMDKPMLYSGNPVLAEPGMVFFLHCIVTDSVSGVAMSLGYTCLVTDTGREVLSEQPLDMIVV</sequence>
<dbReference type="SUPFAM" id="SSF55920">
    <property type="entry name" value="Creatinase/aminopeptidase"/>
    <property type="match status" value="1"/>
</dbReference>
<dbReference type="Gene3D" id="3.40.350.10">
    <property type="entry name" value="Creatinase/prolidase N-terminal domain"/>
    <property type="match status" value="1"/>
</dbReference>
<feature type="domain" description="Creatinase N-terminal" evidence="2">
    <location>
        <begin position="13"/>
        <end position="153"/>
    </location>
</feature>
<dbReference type="Pfam" id="PF00557">
    <property type="entry name" value="Peptidase_M24"/>
    <property type="match status" value="1"/>
</dbReference>
<dbReference type="Gene3D" id="3.90.230.10">
    <property type="entry name" value="Creatinase/methionine aminopeptidase superfamily"/>
    <property type="match status" value="1"/>
</dbReference>
<evidence type="ECO:0000313" key="3">
    <source>
        <dbReference type="EMBL" id="CAA9286418.1"/>
    </source>
</evidence>
<dbReference type="InterPro" id="IPR000994">
    <property type="entry name" value="Pept_M24"/>
</dbReference>
<dbReference type="InterPro" id="IPR029149">
    <property type="entry name" value="Creatin/AminoP/Spt16_N"/>
</dbReference>
<keyword evidence="3" id="KW-0224">Dipeptidase</keyword>